<dbReference type="RefSeq" id="WP_380059124.1">
    <property type="nucleotide sequence ID" value="NZ_JBHSWB010000003.1"/>
</dbReference>
<accession>A0ABW1ZSG9</accession>
<dbReference type="EC" id="2.7.13.3" evidence="2"/>
<dbReference type="PANTHER" id="PTHR42878:SF15">
    <property type="entry name" value="BACTERIOPHYTOCHROME"/>
    <property type="match status" value="1"/>
</dbReference>
<dbReference type="Proteomes" id="UP001596317">
    <property type="component" value="Unassembled WGS sequence"/>
</dbReference>
<dbReference type="Pfam" id="PF02518">
    <property type="entry name" value="HATPase_c"/>
    <property type="match status" value="1"/>
</dbReference>
<feature type="domain" description="Histidine kinase" evidence="5">
    <location>
        <begin position="1"/>
        <end position="137"/>
    </location>
</feature>
<reference evidence="7" key="1">
    <citation type="journal article" date="2019" name="Int. J. Syst. Evol. Microbiol.">
        <title>The Global Catalogue of Microorganisms (GCM) 10K type strain sequencing project: providing services to taxonomists for standard genome sequencing and annotation.</title>
        <authorList>
            <consortium name="The Broad Institute Genomics Platform"/>
            <consortium name="The Broad Institute Genome Sequencing Center for Infectious Disease"/>
            <person name="Wu L."/>
            <person name="Ma J."/>
        </authorList>
    </citation>
    <scope>NUCLEOTIDE SEQUENCE [LARGE SCALE GENOMIC DNA]</scope>
    <source>
        <strain evidence="7">CCUG 63830</strain>
    </source>
</reference>
<evidence type="ECO:0000256" key="4">
    <source>
        <dbReference type="ARBA" id="ARBA00022777"/>
    </source>
</evidence>
<organism evidence="6 7">
    <name type="scientific">Deinococcus multiflagellatus</name>
    <dbReference type="NCBI Taxonomy" id="1656887"/>
    <lineage>
        <taxon>Bacteria</taxon>
        <taxon>Thermotogati</taxon>
        <taxon>Deinococcota</taxon>
        <taxon>Deinococci</taxon>
        <taxon>Deinococcales</taxon>
        <taxon>Deinococcaceae</taxon>
        <taxon>Deinococcus</taxon>
    </lineage>
</organism>
<evidence type="ECO:0000313" key="6">
    <source>
        <dbReference type="EMBL" id="MFC6663312.1"/>
    </source>
</evidence>
<dbReference type="InterPro" id="IPR005467">
    <property type="entry name" value="His_kinase_dom"/>
</dbReference>
<dbReference type="InterPro" id="IPR003594">
    <property type="entry name" value="HATPase_dom"/>
</dbReference>
<comment type="caution">
    <text evidence="6">The sequence shown here is derived from an EMBL/GenBank/DDBJ whole genome shotgun (WGS) entry which is preliminary data.</text>
</comment>
<protein>
    <recommendedName>
        <fullName evidence="2">histidine kinase</fullName>
        <ecNumber evidence="2">2.7.13.3</ecNumber>
    </recommendedName>
</protein>
<evidence type="ECO:0000256" key="2">
    <source>
        <dbReference type="ARBA" id="ARBA00012438"/>
    </source>
</evidence>
<dbReference type="GO" id="GO:0005524">
    <property type="term" value="F:ATP binding"/>
    <property type="evidence" value="ECO:0007669"/>
    <property type="project" value="UniProtKB-KW"/>
</dbReference>
<dbReference type="Gene3D" id="3.30.565.10">
    <property type="entry name" value="Histidine kinase-like ATPase, C-terminal domain"/>
    <property type="match status" value="1"/>
</dbReference>
<proteinExistence type="predicted"/>
<comment type="catalytic activity">
    <reaction evidence="1">
        <text>ATP + protein L-histidine = ADP + protein N-phospho-L-histidine.</text>
        <dbReference type="EC" id="2.7.13.3"/>
    </reaction>
</comment>
<keyword evidence="6" id="KW-0547">Nucleotide-binding</keyword>
<dbReference type="InterPro" id="IPR004358">
    <property type="entry name" value="Sig_transdc_His_kin-like_C"/>
</dbReference>
<evidence type="ECO:0000256" key="3">
    <source>
        <dbReference type="ARBA" id="ARBA00022679"/>
    </source>
</evidence>
<dbReference type="EMBL" id="JBHSWB010000003">
    <property type="protein sequence ID" value="MFC6663312.1"/>
    <property type="molecule type" value="Genomic_DNA"/>
</dbReference>
<keyword evidence="6" id="KW-0067">ATP-binding</keyword>
<dbReference type="PRINTS" id="PR00344">
    <property type="entry name" value="BCTRLSENSOR"/>
</dbReference>
<sequence>MARLSRRLEETGARVTVGELPTVLGDGPQLAQLFQNLLSNALKFTRPGVVPDLKVEAIHEGQNWHLQVSDNGIGIEAEYLERIFVLFQRLHPRDQYEGTGLGLGICQKIIERHGGRLWAESTPGQGSTFHFTLPEVPAPRKAPWWPAKARQGSCEGLASFPRPSTALPSGDWGSRTVSAVHRGEPDKHAAFLLPLVGLPSEKGYRWRSQAGIRRVLLALTRSRGQRQLHWELCARWQLQRHRPHMDRMPGGPTLRGRKIRAMKPFLPLGLAALFLLGLTGCVNSSSSPFSPPGPNSGVVNGGTVQLTVPQGTTRTGTVTINYGPVPTGTPLIWSKSNEAAAQHPDPNVIYVSPEGITYTVPARTFTTGTSHTTTVNVTVPSTVAVGTRSTALLGLTRTDVPAGPGPVGFVVTVTAP</sequence>
<name>A0ABW1ZSG9_9DEIO</name>
<keyword evidence="4" id="KW-0418">Kinase</keyword>
<gene>
    <name evidence="6" type="ORF">ACFP90_25065</name>
</gene>
<dbReference type="InterPro" id="IPR050351">
    <property type="entry name" value="BphY/WalK/GraS-like"/>
</dbReference>
<keyword evidence="7" id="KW-1185">Reference proteome</keyword>
<dbReference type="PANTHER" id="PTHR42878">
    <property type="entry name" value="TWO-COMPONENT HISTIDINE KINASE"/>
    <property type="match status" value="1"/>
</dbReference>
<evidence type="ECO:0000313" key="7">
    <source>
        <dbReference type="Proteomes" id="UP001596317"/>
    </source>
</evidence>
<evidence type="ECO:0000256" key="1">
    <source>
        <dbReference type="ARBA" id="ARBA00000085"/>
    </source>
</evidence>
<dbReference type="SMART" id="SM00387">
    <property type="entry name" value="HATPase_c"/>
    <property type="match status" value="1"/>
</dbReference>
<keyword evidence="3" id="KW-0808">Transferase</keyword>
<dbReference type="InterPro" id="IPR036890">
    <property type="entry name" value="HATPase_C_sf"/>
</dbReference>
<dbReference type="PROSITE" id="PS50109">
    <property type="entry name" value="HIS_KIN"/>
    <property type="match status" value="1"/>
</dbReference>
<dbReference type="SUPFAM" id="SSF55874">
    <property type="entry name" value="ATPase domain of HSP90 chaperone/DNA topoisomerase II/histidine kinase"/>
    <property type="match status" value="1"/>
</dbReference>
<evidence type="ECO:0000259" key="5">
    <source>
        <dbReference type="PROSITE" id="PS50109"/>
    </source>
</evidence>